<gene>
    <name evidence="3" type="ORF">SAMN02746019_00012150</name>
</gene>
<evidence type="ECO:0000313" key="3">
    <source>
        <dbReference type="EMBL" id="SNB70374.1"/>
    </source>
</evidence>
<keyword evidence="1 3" id="KW-0812">Transmembrane</keyword>
<dbReference type="EMBL" id="FYEK01000044">
    <property type="protein sequence ID" value="SNB70374.1"/>
    <property type="molecule type" value="Genomic_DNA"/>
</dbReference>
<dbReference type="InParanoid" id="A0A212RDK3"/>
<reference evidence="4" key="1">
    <citation type="submission" date="2017-06" db="EMBL/GenBank/DDBJ databases">
        <authorList>
            <person name="Varghese N."/>
            <person name="Submissions S."/>
        </authorList>
    </citation>
    <scope>NUCLEOTIDE SEQUENCE [LARGE SCALE GENOMIC DNA]</scope>
    <source>
        <strain evidence="4">JAD2</strain>
    </source>
</reference>
<proteinExistence type="predicted"/>
<dbReference type="Gene3D" id="1.10.10.1320">
    <property type="entry name" value="Anti-sigma factor, zinc-finger domain"/>
    <property type="match status" value="1"/>
</dbReference>
<evidence type="ECO:0000256" key="1">
    <source>
        <dbReference type="SAM" id="Phobius"/>
    </source>
</evidence>
<feature type="domain" description="Putative zinc-finger" evidence="2">
    <location>
        <begin position="11"/>
        <end position="44"/>
    </location>
</feature>
<accession>A0A212RDK3</accession>
<keyword evidence="1" id="KW-1133">Transmembrane helix</keyword>
<dbReference type="AlphaFoldDB" id="A0A212RDK3"/>
<protein>
    <submittedName>
        <fullName evidence="3">Transmembrane transcriptional regulator (Anti-sigma factor RsiW)</fullName>
    </submittedName>
</protein>
<dbReference type="InterPro" id="IPR027383">
    <property type="entry name" value="Znf_put"/>
</dbReference>
<dbReference type="OrthoDB" id="162190at2"/>
<dbReference type="InterPro" id="IPR041916">
    <property type="entry name" value="Anti_sigma_zinc_sf"/>
</dbReference>
<organism evidence="3 4">
    <name type="scientific">Thermoflexus hugenholtzii JAD2</name>
    <dbReference type="NCBI Taxonomy" id="877466"/>
    <lineage>
        <taxon>Bacteria</taxon>
        <taxon>Bacillati</taxon>
        <taxon>Chloroflexota</taxon>
        <taxon>Thermoflexia</taxon>
        <taxon>Thermoflexales</taxon>
        <taxon>Thermoflexaceae</taxon>
        <taxon>Thermoflexus</taxon>
    </lineage>
</organism>
<feature type="transmembrane region" description="Helical" evidence="1">
    <location>
        <begin position="89"/>
        <end position="107"/>
    </location>
</feature>
<keyword evidence="1" id="KW-0472">Membrane</keyword>
<evidence type="ECO:0000259" key="2">
    <source>
        <dbReference type="Pfam" id="PF13490"/>
    </source>
</evidence>
<keyword evidence="4" id="KW-1185">Reference proteome</keyword>
<name>A0A212RDK3_9CHLR</name>
<dbReference type="RefSeq" id="WP_088571870.1">
    <property type="nucleotide sequence ID" value="NZ_FYEK01000044.1"/>
</dbReference>
<dbReference type="Proteomes" id="UP000197025">
    <property type="component" value="Unassembled WGS sequence"/>
</dbReference>
<dbReference type="Pfam" id="PF13490">
    <property type="entry name" value="zf-HC2"/>
    <property type="match status" value="1"/>
</dbReference>
<feature type="transmembrane region" description="Helical" evidence="1">
    <location>
        <begin position="177"/>
        <end position="196"/>
    </location>
</feature>
<sequence>MFLRFRFDEHQWVRERLSLYLDGRLDPEARARVERHLAACAACARSWETLRWTVQALRAMPRVPAPRPLALRPEDIIPAPRPVGWLRRAAWAMAAVLLLVLGLDLAWTMGQEAAPFPTASVPMAPAEAPALRAPKAEEATPAPLFGLAVPSETPVASPTPIPPAPAPSPPAPPLWPSPWRLIEALLLLGILGALALDRWGRRPR</sequence>
<evidence type="ECO:0000313" key="4">
    <source>
        <dbReference type="Proteomes" id="UP000197025"/>
    </source>
</evidence>